<dbReference type="Pfam" id="PF18863">
    <property type="entry name" value="AbiJ_NTD4"/>
    <property type="match status" value="1"/>
</dbReference>
<dbReference type="EMBL" id="VWAW01000028">
    <property type="protein sequence ID" value="KAA5167924.1"/>
    <property type="molecule type" value="Genomic_DNA"/>
</dbReference>
<evidence type="ECO:0000259" key="1">
    <source>
        <dbReference type="Pfam" id="PF18860"/>
    </source>
</evidence>
<accession>A0A642KIK1</accession>
<evidence type="ECO:0000259" key="2">
    <source>
        <dbReference type="Pfam" id="PF18863"/>
    </source>
</evidence>
<evidence type="ECO:0008006" key="5">
    <source>
        <dbReference type="Google" id="ProtNLM"/>
    </source>
</evidence>
<protein>
    <recommendedName>
        <fullName evidence="5">AbiJ-NTD3 domain-containing protein</fullName>
    </recommendedName>
</protein>
<name>A0A642KIK1_BACFG</name>
<gene>
    <name evidence="3" type="ORF">F2Z29_22060</name>
</gene>
<comment type="caution">
    <text evidence="3">The sequence shown here is derived from an EMBL/GenBank/DDBJ whole genome shotgun (WGS) entry which is preliminary data.</text>
</comment>
<dbReference type="InterPro" id="IPR049503">
    <property type="entry name" value="AbiJ_NTD4"/>
</dbReference>
<feature type="domain" description="HEPN AbiJ-N-terminal" evidence="2">
    <location>
        <begin position="166"/>
        <end position="298"/>
    </location>
</feature>
<dbReference type="Proteomes" id="UP000436803">
    <property type="component" value="Unassembled WGS sequence"/>
</dbReference>
<reference evidence="3 4" key="1">
    <citation type="journal article" date="2019" name="Nat. Med.">
        <title>A library of human gut bacterial isolates paired with longitudinal multiomics data enables mechanistic microbiome research.</title>
        <authorList>
            <person name="Poyet M."/>
            <person name="Groussin M."/>
            <person name="Gibbons S.M."/>
            <person name="Avila-Pacheco J."/>
            <person name="Jiang X."/>
            <person name="Kearney S.M."/>
            <person name="Perrotta A.R."/>
            <person name="Berdy B."/>
            <person name="Zhao S."/>
            <person name="Lieberman T.D."/>
            <person name="Swanson P.K."/>
            <person name="Smith M."/>
            <person name="Roesemann S."/>
            <person name="Alexander J.E."/>
            <person name="Rich S.A."/>
            <person name="Livny J."/>
            <person name="Vlamakis H."/>
            <person name="Clish C."/>
            <person name="Bullock K."/>
            <person name="Deik A."/>
            <person name="Scott J."/>
            <person name="Pierce K.A."/>
            <person name="Xavier R.J."/>
            <person name="Alm E.J."/>
        </authorList>
    </citation>
    <scope>NUCLEOTIDE SEQUENCE [LARGE SCALE GENOMIC DNA]</scope>
    <source>
        <strain evidence="3 4">BIOML-A7</strain>
    </source>
</reference>
<dbReference type="AlphaFoldDB" id="A0A642KIK1"/>
<dbReference type="InterPro" id="IPR041427">
    <property type="entry name" value="AbiJ-NTD3"/>
</dbReference>
<evidence type="ECO:0000313" key="3">
    <source>
        <dbReference type="EMBL" id="KAA5167924.1"/>
    </source>
</evidence>
<proteinExistence type="predicted"/>
<evidence type="ECO:0000313" key="4">
    <source>
        <dbReference type="Proteomes" id="UP000436803"/>
    </source>
</evidence>
<feature type="domain" description="AbiJ-NTD3" evidence="1">
    <location>
        <begin position="3"/>
        <end position="160"/>
    </location>
</feature>
<dbReference type="Pfam" id="PF18860">
    <property type="entry name" value="AbiJ_NTD3"/>
    <property type="match status" value="1"/>
</dbReference>
<sequence length="429" mass="51325">MRNITEITRRDIFDLFQHGYVEESIWFDDRNINYCYFGRLSEIEFLKKLYRLEEMTNNDRRYRNAEEEIQAHTFNSDYEPGWVFRDDRFELLKGEDNILLDFLCAVFHPENRNEKGYWEEYLRKINELLRADGYELYESDKMSQRSVFSWRRITQEELASGKFIPFSVRNKKAIEAKNLNLPSIPKRIRYEIINLLNRYDENLYETDETGLNYSISGKQATFRDIGENYTPHAFDDKSGIYSVTEDFDHFIMCNYPSYVFDTIELFSRYSNEKFVDEINLLLKRNNFTYKLAGGKIESSGMSLRNTAAIAEPGLKELVEQASNLYNSKIISDKQFAVEKIWDALERLKTYYTNLDKKKSVEKIVDDMSNQNDKYKKLFDEEFAQLTKIGNEFRIRHHETNKTDIIDNNYYSYFYHRCFALLELALKYLN</sequence>
<organism evidence="3 4">
    <name type="scientific">Bacteroides fragilis</name>
    <dbReference type="NCBI Taxonomy" id="817"/>
    <lineage>
        <taxon>Bacteria</taxon>
        <taxon>Pseudomonadati</taxon>
        <taxon>Bacteroidota</taxon>
        <taxon>Bacteroidia</taxon>
        <taxon>Bacteroidales</taxon>
        <taxon>Bacteroidaceae</taxon>
        <taxon>Bacteroides</taxon>
    </lineage>
</organism>